<organism evidence="5 6">
    <name type="scientific">Phytophthora fragariaefolia</name>
    <dbReference type="NCBI Taxonomy" id="1490495"/>
    <lineage>
        <taxon>Eukaryota</taxon>
        <taxon>Sar</taxon>
        <taxon>Stramenopiles</taxon>
        <taxon>Oomycota</taxon>
        <taxon>Peronosporomycetes</taxon>
        <taxon>Peronosporales</taxon>
        <taxon>Peronosporaceae</taxon>
        <taxon>Phytophthora</taxon>
    </lineage>
</organism>
<keyword evidence="3" id="KW-0378">Hydrolase</keyword>
<accession>A0A9W6XC83</accession>
<dbReference type="Gene3D" id="3.40.395.10">
    <property type="entry name" value="Adenoviral Proteinase, Chain A"/>
    <property type="match status" value="1"/>
</dbReference>
<comment type="caution">
    <text evidence="5">The sequence shown here is derived from an EMBL/GenBank/DDBJ whole genome shotgun (WGS) entry which is preliminary data.</text>
</comment>
<dbReference type="GO" id="GO:0008234">
    <property type="term" value="F:cysteine-type peptidase activity"/>
    <property type="evidence" value="ECO:0007669"/>
    <property type="project" value="InterPro"/>
</dbReference>
<keyword evidence="2" id="KW-0645">Protease</keyword>
<dbReference type="GO" id="GO:0006508">
    <property type="term" value="P:proteolysis"/>
    <property type="evidence" value="ECO:0007669"/>
    <property type="project" value="UniProtKB-KW"/>
</dbReference>
<reference evidence="5" key="1">
    <citation type="submission" date="2023-04" db="EMBL/GenBank/DDBJ databases">
        <title>Phytophthora fragariaefolia NBRC 109709.</title>
        <authorList>
            <person name="Ichikawa N."/>
            <person name="Sato H."/>
            <person name="Tonouchi N."/>
        </authorList>
    </citation>
    <scope>NUCLEOTIDE SEQUENCE</scope>
    <source>
        <strain evidence="5">NBRC 109709</strain>
    </source>
</reference>
<keyword evidence="6" id="KW-1185">Reference proteome</keyword>
<evidence type="ECO:0000256" key="1">
    <source>
        <dbReference type="ARBA" id="ARBA00005234"/>
    </source>
</evidence>
<evidence type="ECO:0000313" key="6">
    <source>
        <dbReference type="Proteomes" id="UP001165121"/>
    </source>
</evidence>
<dbReference type="Proteomes" id="UP001165121">
    <property type="component" value="Unassembled WGS sequence"/>
</dbReference>
<gene>
    <name evidence="5" type="ORF">Pfra01_000949500</name>
</gene>
<dbReference type="Pfam" id="PF02902">
    <property type="entry name" value="Peptidase_C48"/>
    <property type="match status" value="1"/>
</dbReference>
<dbReference type="InterPro" id="IPR038765">
    <property type="entry name" value="Papain-like_cys_pep_sf"/>
</dbReference>
<evidence type="ECO:0000259" key="4">
    <source>
        <dbReference type="Pfam" id="PF02902"/>
    </source>
</evidence>
<proteinExistence type="inferred from homology"/>
<protein>
    <submittedName>
        <fullName evidence="5">Unnamed protein product</fullName>
    </submittedName>
</protein>
<evidence type="ECO:0000256" key="2">
    <source>
        <dbReference type="ARBA" id="ARBA00022670"/>
    </source>
</evidence>
<dbReference type="SUPFAM" id="SSF54001">
    <property type="entry name" value="Cysteine proteinases"/>
    <property type="match status" value="1"/>
</dbReference>
<dbReference type="EMBL" id="BSXT01000881">
    <property type="protein sequence ID" value="GMF35657.1"/>
    <property type="molecule type" value="Genomic_DNA"/>
</dbReference>
<dbReference type="InterPro" id="IPR003653">
    <property type="entry name" value="Peptidase_C48_C"/>
</dbReference>
<dbReference type="AlphaFoldDB" id="A0A9W6XC83"/>
<evidence type="ECO:0000256" key="3">
    <source>
        <dbReference type="ARBA" id="ARBA00022801"/>
    </source>
</evidence>
<sequence length="337" mass="38762">MEAILDANLNGFVLENANAYRSMSVLDQIWSSPITVQEKKKTPPTTVIEIMTVLPLRRIESCESQVAIFQNRWYSDYETKIPHEHITVKSGRYVFGVQMLKAMRSWHVAIPRLLAMEEIIKWMDTLDLGGWNPEDSWKTECLDVDEVIDSLRQVDVLGYYFWLTTLRGKKSVDLSCMDLCLRGLMDIYSVEHVVYAIPSHVLRFPVFDHKTVHEKGVWMKLRSALEIRSGTGECQQKEVCFFAVIYYNAEHWCAAAVNFAEYSITIFDPQQTGDRFAALRTYLRAELVPLLPIPPSPKRYSFKQVDWVVQLDTYNCGLFVVLFFELLLLGVVPEGAG</sequence>
<feature type="domain" description="Ubiquitin-like protease family profile" evidence="4">
    <location>
        <begin position="241"/>
        <end position="334"/>
    </location>
</feature>
<comment type="similarity">
    <text evidence="1">Belongs to the peptidase C48 family.</text>
</comment>
<evidence type="ECO:0000313" key="5">
    <source>
        <dbReference type="EMBL" id="GMF35657.1"/>
    </source>
</evidence>
<dbReference type="OrthoDB" id="89605at2759"/>
<name>A0A9W6XC83_9STRA</name>